<keyword evidence="4" id="KW-1185">Reference proteome</keyword>
<gene>
    <name evidence="2" type="ORF">PTTG_30123</name>
</gene>
<reference evidence="3" key="4">
    <citation type="submission" date="2025-05" db="UniProtKB">
        <authorList>
            <consortium name="EnsemblFungi"/>
        </authorList>
    </citation>
    <scope>IDENTIFICATION</scope>
    <source>
        <strain evidence="3">isolate 1-1 / race 1 (BBBD)</strain>
    </source>
</reference>
<reference evidence="2" key="2">
    <citation type="submission" date="2016-05" db="EMBL/GenBank/DDBJ databases">
        <title>Comparative analysis highlights variable genome content of wheat rusts and divergence of the mating loci.</title>
        <authorList>
            <person name="Cuomo C.A."/>
            <person name="Bakkeren G."/>
            <person name="Szabo L."/>
            <person name="Khalil H."/>
            <person name="Joly D."/>
            <person name="Goldberg J."/>
            <person name="Young S."/>
            <person name="Zeng Q."/>
            <person name="Fellers J."/>
        </authorList>
    </citation>
    <scope>NUCLEOTIDE SEQUENCE [LARGE SCALE GENOMIC DNA]</scope>
    <source>
        <strain evidence="2">1-1 BBBD Race 1</strain>
    </source>
</reference>
<feature type="region of interest" description="Disordered" evidence="1">
    <location>
        <begin position="297"/>
        <end position="316"/>
    </location>
</feature>
<dbReference type="AlphaFoldDB" id="A0A180G057"/>
<dbReference type="VEuPathDB" id="FungiDB:PTTG_30123"/>
<sequence>MPRTRKQTTSTQDHSPKEENNPNSSQAASVIFPAKRLTDKEELKRAQKIAANSVSSSYQSYHVPKLSRQKDKYGQRMIAYTCKICGSKINRPTSDSSCSNLVKHTSICQRKGNKKLADLGFTASGNIHPKEVPQLCAIWCAKAARPFLALTDASHKAILHHTVVKNLLTPRGASNDIHMLYSAIQKNYRDVLNVHNVEGSGPVNLEAMPLDFICLSKSHTSKYLANTVRLVVEKFGIKDKICGIVTNNAKNNEVMVRELKKLKWHRFKGDAQWIRCFAHILNLIVQAIIRPFGTQKKKGTTDDLGSNSDGNDSDDDIAKSQIKLLPRGYNAMTLKDYESFSCSDSNSESEDDTKSLGEADIKNASEEDEDDCYTSVSCKKSLAKFRVIAKKLRFSPNSKAKFVKICQEKGCATPHNIERD</sequence>
<dbReference type="InterPro" id="IPR052717">
    <property type="entry name" value="Vacuolar_transposase_reg"/>
</dbReference>
<dbReference type="InterPro" id="IPR012337">
    <property type="entry name" value="RNaseH-like_sf"/>
</dbReference>
<reference evidence="3 4" key="3">
    <citation type="journal article" date="2017" name="G3 (Bethesda)">
        <title>Comparative analysis highlights variable genome content of wheat rusts and divergence of the mating loci.</title>
        <authorList>
            <person name="Cuomo C.A."/>
            <person name="Bakkeren G."/>
            <person name="Khalil H.B."/>
            <person name="Panwar V."/>
            <person name="Joly D."/>
            <person name="Linning R."/>
            <person name="Sakthikumar S."/>
            <person name="Song X."/>
            <person name="Adiconis X."/>
            <person name="Fan L."/>
            <person name="Goldberg J.M."/>
            <person name="Levin J.Z."/>
            <person name="Young S."/>
            <person name="Zeng Q."/>
            <person name="Anikster Y."/>
            <person name="Bruce M."/>
            <person name="Wang M."/>
            <person name="Yin C."/>
            <person name="McCallum B."/>
            <person name="Szabo L.J."/>
            <person name="Hulbert S."/>
            <person name="Chen X."/>
            <person name="Fellers J.P."/>
        </authorList>
    </citation>
    <scope>NUCLEOTIDE SEQUENCE</scope>
    <source>
        <strain evidence="4">Isolate 1-1 / race 1 (BBBD)</strain>
        <strain evidence="3">isolate 1-1 / race 1 (BBBD)</strain>
    </source>
</reference>
<evidence type="ECO:0000313" key="4">
    <source>
        <dbReference type="Proteomes" id="UP000005240"/>
    </source>
</evidence>
<evidence type="ECO:0008006" key="5">
    <source>
        <dbReference type="Google" id="ProtNLM"/>
    </source>
</evidence>
<dbReference type="GO" id="GO:0006357">
    <property type="term" value="P:regulation of transcription by RNA polymerase II"/>
    <property type="evidence" value="ECO:0007669"/>
    <property type="project" value="TreeGrafter"/>
</dbReference>
<dbReference type="PANTHER" id="PTHR46169">
    <property type="entry name" value="DNA REPLICATION-RELATED ELEMENT FACTOR, ISOFORM A"/>
    <property type="match status" value="1"/>
</dbReference>
<dbReference type="OrthoDB" id="2500898at2759"/>
<feature type="region of interest" description="Disordered" evidence="1">
    <location>
        <begin position="340"/>
        <end position="361"/>
    </location>
</feature>
<dbReference type="Proteomes" id="UP000005240">
    <property type="component" value="Unassembled WGS sequence"/>
</dbReference>
<protein>
    <recommendedName>
        <fullName evidence="5">DUF659 domain-containing protein</fullName>
    </recommendedName>
</protein>
<dbReference type="SUPFAM" id="SSF53098">
    <property type="entry name" value="Ribonuclease H-like"/>
    <property type="match status" value="1"/>
</dbReference>
<feature type="non-terminal residue" evidence="2">
    <location>
        <position position="420"/>
    </location>
</feature>
<evidence type="ECO:0000256" key="1">
    <source>
        <dbReference type="SAM" id="MobiDB-lite"/>
    </source>
</evidence>
<name>A0A180G057_PUCT1</name>
<reference evidence="2" key="1">
    <citation type="submission" date="2009-11" db="EMBL/GenBank/DDBJ databases">
        <authorList>
            <consortium name="The Broad Institute Genome Sequencing Platform"/>
            <person name="Ward D."/>
            <person name="Feldgarden M."/>
            <person name="Earl A."/>
            <person name="Young S.K."/>
            <person name="Zeng Q."/>
            <person name="Koehrsen M."/>
            <person name="Alvarado L."/>
            <person name="Berlin A."/>
            <person name="Bochicchio J."/>
            <person name="Borenstein D."/>
            <person name="Chapman S.B."/>
            <person name="Chen Z."/>
            <person name="Engels R."/>
            <person name="Freedman E."/>
            <person name="Gellesch M."/>
            <person name="Goldberg J."/>
            <person name="Griggs A."/>
            <person name="Gujja S."/>
            <person name="Heilman E."/>
            <person name="Heiman D."/>
            <person name="Hepburn T."/>
            <person name="Howarth C."/>
            <person name="Jen D."/>
            <person name="Larson L."/>
            <person name="Lewis B."/>
            <person name="Mehta T."/>
            <person name="Park D."/>
            <person name="Pearson M."/>
            <person name="Roberts A."/>
            <person name="Saif S."/>
            <person name="Shea T."/>
            <person name="Shenoy N."/>
            <person name="Sisk P."/>
            <person name="Stolte C."/>
            <person name="Sykes S."/>
            <person name="Thomson T."/>
            <person name="Walk T."/>
            <person name="White J."/>
            <person name="Yandava C."/>
            <person name="Izard J."/>
            <person name="Baranova O.V."/>
            <person name="Blanton J.M."/>
            <person name="Tanner A.C."/>
            <person name="Dewhirst F.E."/>
            <person name="Haas B."/>
            <person name="Nusbaum C."/>
            <person name="Birren B."/>
        </authorList>
    </citation>
    <scope>NUCLEOTIDE SEQUENCE [LARGE SCALE GENOMIC DNA]</scope>
    <source>
        <strain evidence="2">1-1 BBBD Race 1</strain>
    </source>
</reference>
<accession>A0A180G057</accession>
<evidence type="ECO:0000313" key="2">
    <source>
        <dbReference type="EMBL" id="OAV86037.1"/>
    </source>
</evidence>
<feature type="region of interest" description="Disordered" evidence="1">
    <location>
        <begin position="1"/>
        <end position="35"/>
    </location>
</feature>
<dbReference type="PANTHER" id="PTHR46169:SF15">
    <property type="entry name" value="INNER CENTROMERE PROTEIN A-LIKE ISOFORM X1-RELATED"/>
    <property type="match status" value="1"/>
</dbReference>
<evidence type="ECO:0000313" key="3">
    <source>
        <dbReference type="EnsemblFungi" id="PTTG_30123-t43_1-p1"/>
    </source>
</evidence>
<feature type="compositionally biased region" description="Basic and acidic residues" evidence="1">
    <location>
        <begin position="352"/>
        <end position="361"/>
    </location>
</feature>
<organism evidence="2">
    <name type="scientific">Puccinia triticina (isolate 1-1 / race 1 (BBBD))</name>
    <name type="common">Brown leaf rust fungus</name>
    <dbReference type="NCBI Taxonomy" id="630390"/>
    <lineage>
        <taxon>Eukaryota</taxon>
        <taxon>Fungi</taxon>
        <taxon>Dikarya</taxon>
        <taxon>Basidiomycota</taxon>
        <taxon>Pucciniomycotina</taxon>
        <taxon>Pucciniomycetes</taxon>
        <taxon>Pucciniales</taxon>
        <taxon>Pucciniaceae</taxon>
        <taxon>Puccinia</taxon>
    </lineage>
</organism>
<dbReference type="EMBL" id="ADAS02001874">
    <property type="protein sequence ID" value="OAV86037.1"/>
    <property type="molecule type" value="Genomic_DNA"/>
</dbReference>
<proteinExistence type="predicted"/>
<dbReference type="GO" id="GO:0005634">
    <property type="term" value="C:nucleus"/>
    <property type="evidence" value="ECO:0007669"/>
    <property type="project" value="TreeGrafter"/>
</dbReference>
<dbReference type="EnsemblFungi" id="PTTG_30123-t43_1">
    <property type="protein sequence ID" value="PTTG_30123-t43_1-p1"/>
    <property type="gene ID" value="PTTG_30123"/>
</dbReference>